<name>A0A0S2TEC6_9GAMM</name>
<evidence type="ECO:0000256" key="1">
    <source>
        <dbReference type="ARBA" id="ARBA00004342"/>
    </source>
</evidence>
<evidence type="ECO:0000256" key="8">
    <source>
        <dbReference type="ARBA" id="ARBA00023136"/>
    </source>
</evidence>
<dbReference type="Pfam" id="PF00723">
    <property type="entry name" value="Glyco_hydro_15"/>
    <property type="match status" value="1"/>
</dbReference>
<comment type="pathway">
    <text evidence="2">Glycan biosynthesis; glycogen metabolism.</text>
</comment>
<dbReference type="Proteomes" id="UP000055136">
    <property type="component" value="Chromosome"/>
</dbReference>
<evidence type="ECO:0000313" key="15">
    <source>
        <dbReference type="Proteomes" id="UP000055136"/>
    </source>
</evidence>
<evidence type="ECO:0000256" key="2">
    <source>
        <dbReference type="ARBA" id="ARBA00005131"/>
    </source>
</evidence>
<keyword evidence="15" id="KW-1185">Reference proteome</keyword>
<comment type="similarity">
    <text evidence="3">Belongs to the phosphorylase b kinase regulatory chain family.</text>
</comment>
<evidence type="ECO:0000256" key="7">
    <source>
        <dbReference type="ARBA" id="ARBA00022860"/>
    </source>
</evidence>
<keyword evidence="4" id="KW-1003">Cell membrane</keyword>
<evidence type="ECO:0000256" key="6">
    <source>
        <dbReference type="ARBA" id="ARBA00022600"/>
    </source>
</evidence>
<dbReference type="GO" id="GO:0005516">
    <property type="term" value="F:calmodulin binding"/>
    <property type="evidence" value="ECO:0007669"/>
    <property type="project" value="UniProtKB-KW"/>
</dbReference>
<dbReference type="InterPro" id="IPR008928">
    <property type="entry name" value="6-hairpin_glycosidase_sf"/>
</dbReference>
<dbReference type="FunFam" id="1.50.10.10:FF:000004">
    <property type="entry name" value="Phosphorylase b kinase regulatory subunit"/>
    <property type="match status" value="1"/>
</dbReference>
<dbReference type="InterPro" id="IPR008734">
    <property type="entry name" value="PHK_A/B_su"/>
</dbReference>
<keyword evidence="6" id="KW-0321">Glycogen metabolism</keyword>
<keyword evidence="7" id="KW-0112">Calmodulin-binding</keyword>
<evidence type="ECO:0000256" key="5">
    <source>
        <dbReference type="ARBA" id="ARBA00022553"/>
    </source>
</evidence>
<keyword evidence="14" id="KW-0378">Hydrolase</keyword>
<dbReference type="InterPro" id="IPR012341">
    <property type="entry name" value="6hp_glycosidase-like_sf"/>
</dbReference>
<dbReference type="AlphaFoldDB" id="A0A0S2TEC6"/>
<evidence type="ECO:0000256" key="10">
    <source>
        <dbReference type="ARBA" id="ARBA00023288"/>
    </source>
</evidence>
<dbReference type="GO" id="GO:0005977">
    <property type="term" value="P:glycogen metabolic process"/>
    <property type="evidence" value="ECO:0007669"/>
    <property type="project" value="UniProtKB-UniPathway"/>
</dbReference>
<dbReference type="InterPro" id="IPR011613">
    <property type="entry name" value="GH15-like"/>
</dbReference>
<evidence type="ECO:0000256" key="11">
    <source>
        <dbReference type="ARBA" id="ARBA00023289"/>
    </source>
</evidence>
<keyword evidence="10" id="KW-0449">Lipoprotein</keyword>
<sequence>MNRHQRQLLLERYFQQVNDVILSRQHPITGLLPASTAVNAHGDYTDAWVRDNVYSIMSAWGLALAYRKLDNNQGRAYLLEQSVVKLMRGLLIAQMKQAGKVEQFKADQSAENALHAKYDTQTGDPVVGDDEWGHLQLDATSLYLLMLAQMTASGLRIVYTLDEVDFVQNLVHYIGRAYRTPDYGIWERGHKINHGLRELNASSIGMAKAALESLRELNLFGPEGGSESVIHVVADEIARTRSTLKAILPRESGSKEVDAALLSVIGFPAFAVEDEALAQHTLHAVIGKLQGRYGCKRFLLDGHQTALEDSERLHYEPHELKQFEHIESEWPLFFTYLLLDALFRQDEEAAQDYRRRLEQLAVDRNGHPLLPELFYVPLEAIELEKAQPHSQTRLPNENVPLVWAQSLFYLGTMIQDGLLEISDIDPLQRHLSIGRQRATCIQVALLAEDETVQQRLLDQGVVSETLAQVAPIQVRTARELAECLYRLGKNDKLQLTGRPPRRIRSLTTSQVFQIDDKTLVFLPEFLNQSDFYLNHDNKLLVEQLKSELAYHQHNWDIPGRPLLILQISAAMLHQEGQNDLINLIRQLQQGEFNDIPVRMGRLAELMTTAAKRRLDYLHDYEFAAPPQATARLSRQRLKYDAMKTRPISAGQEQKVDLATKPADLSERLDYSDNPYLQIAILTRLVELVGFEHPLSLSQGAEQTDVCELIKELYTRAVMNHIWSVVRQAAILLNKHDAGLEDAVTELLVRQKWVDLGRSYTNQALVTEPRSNREIVALIQEYGGDDKRLHVLSEEALISLGALIKAEPDLFEQILTLRIHDLIALLINKIAAEYHINQSEAFETLLQLRPYEIQLQLRSVLGGMGSALDQVFNLETLHYSGVDNELNRVVFRKKEDPDACGGYPDWLSWRQHHGVLTRMADSFYVGVWNVLGGCPGVVIGDRYERSNYLDAELRSATTANEQNFALMVAQLLNKIHAPEYRHLAIEALTTLAAIFRANPDLTLNDEIILDVLIGHAVRQAWLERHPEDQANYERHKANAWEMFYLMPPHEAATALMDAFMFLLSPGNATLTEPQSSEELAG</sequence>
<gene>
    <name evidence="14" type="ORF">Tel_10305</name>
</gene>
<dbReference type="Gene3D" id="1.50.10.10">
    <property type="match status" value="1"/>
</dbReference>
<evidence type="ECO:0000259" key="12">
    <source>
        <dbReference type="Pfam" id="PF00723"/>
    </source>
</evidence>
<dbReference type="PANTHER" id="PTHR10749">
    <property type="entry name" value="PHOSPHORYLASE B KINASE REGULATORY SUBUNIT"/>
    <property type="match status" value="1"/>
</dbReference>
<dbReference type="UniPathway" id="UPA00163"/>
<dbReference type="GO" id="GO:0016787">
    <property type="term" value="F:hydrolase activity"/>
    <property type="evidence" value="ECO:0007669"/>
    <property type="project" value="UniProtKB-KW"/>
</dbReference>
<dbReference type="EMBL" id="CP013099">
    <property type="protein sequence ID" value="ALP53504.1"/>
    <property type="molecule type" value="Genomic_DNA"/>
</dbReference>
<protein>
    <submittedName>
        <fullName evidence="14">Glycosyl hydrolase family 15</fullName>
    </submittedName>
</protein>
<comment type="subcellular location">
    <subcellularLocation>
        <location evidence="1">Cell membrane</location>
        <topology evidence="1">Lipid-anchor</topology>
        <orientation evidence="1">Cytoplasmic side</orientation>
    </subcellularLocation>
</comment>
<organism evidence="14 15">
    <name type="scientific">Candidatus Tenderia electrophaga</name>
    <dbReference type="NCBI Taxonomy" id="1748243"/>
    <lineage>
        <taxon>Bacteria</taxon>
        <taxon>Pseudomonadati</taxon>
        <taxon>Pseudomonadota</taxon>
        <taxon>Gammaproteobacteria</taxon>
        <taxon>Candidatus Tenderiales</taxon>
        <taxon>Candidatus Tenderiaceae</taxon>
        <taxon>Candidatus Tenderia</taxon>
    </lineage>
</organism>
<evidence type="ECO:0000256" key="4">
    <source>
        <dbReference type="ARBA" id="ARBA00022475"/>
    </source>
</evidence>
<evidence type="ECO:0000259" key="13">
    <source>
        <dbReference type="Pfam" id="PF19292"/>
    </source>
</evidence>
<feature type="domain" description="GH15-like" evidence="12">
    <location>
        <begin position="11"/>
        <end position="818"/>
    </location>
</feature>
<evidence type="ECO:0000256" key="3">
    <source>
        <dbReference type="ARBA" id="ARBA00007128"/>
    </source>
</evidence>
<keyword evidence="11" id="KW-0636">Prenylation</keyword>
<dbReference type="PANTHER" id="PTHR10749:SF7">
    <property type="entry name" value="PHOSPHORYLASE B KINASE REGULATORY SUBUNIT ALPHA-RELATED"/>
    <property type="match status" value="1"/>
</dbReference>
<accession>A0A0S2TEC6</accession>
<reference evidence="14" key="1">
    <citation type="submission" date="2015-10" db="EMBL/GenBank/DDBJ databases">
        <title>Description of Candidatus Tenderia electrophaga gen. nov, sp. nov., an Uncultivated Electroautotroph from a Biocathode Enrichment.</title>
        <authorList>
            <person name="Eddie B.J."/>
            <person name="Malanoski A.P."/>
            <person name="Wang Z."/>
            <person name="Hall R.J."/>
            <person name="Oh S.D."/>
            <person name="Heiner C."/>
            <person name="Lin B."/>
            <person name="Strycharz-Glaven S.M."/>
        </authorList>
    </citation>
    <scope>NUCLEOTIDE SEQUENCE [LARGE SCALE GENOMIC DNA]</scope>
    <source>
        <strain evidence="14">NRL1</strain>
    </source>
</reference>
<dbReference type="InterPro" id="IPR045583">
    <property type="entry name" value="KPBA/B_C"/>
</dbReference>
<evidence type="ECO:0000313" key="14">
    <source>
        <dbReference type="EMBL" id="ALP53504.1"/>
    </source>
</evidence>
<feature type="domain" description="Phosphorylase b kinase regulatory subunit alpha/beta C-terminal" evidence="13">
    <location>
        <begin position="832"/>
        <end position="1066"/>
    </location>
</feature>
<dbReference type="KEGG" id="tee:Tel_10305"/>
<dbReference type="GO" id="GO:0005964">
    <property type="term" value="C:phosphorylase kinase complex"/>
    <property type="evidence" value="ECO:0007669"/>
    <property type="project" value="TreeGrafter"/>
</dbReference>
<dbReference type="STRING" id="1748243.Tel_10305"/>
<keyword evidence="9" id="KW-0119">Carbohydrate metabolism</keyword>
<dbReference type="Pfam" id="PF19292">
    <property type="entry name" value="KPBB_C"/>
    <property type="match status" value="1"/>
</dbReference>
<dbReference type="SUPFAM" id="SSF48208">
    <property type="entry name" value="Six-hairpin glycosidases"/>
    <property type="match status" value="1"/>
</dbReference>
<evidence type="ECO:0000256" key="9">
    <source>
        <dbReference type="ARBA" id="ARBA00023277"/>
    </source>
</evidence>
<keyword evidence="5" id="KW-0597">Phosphoprotein</keyword>
<dbReference type="GO" id="GO:0005886">
    <property type="term" value="C:plasma membrane"/>
    <property type="evidence" value="ECO:0007669"/>
    <property type="project" value="UniProtKB-SubCell"/>
</dbReference>
<proteinExistence type="inferred from homology"/>
<keyword evidence="8" id="KW-0472">Membrane</keyword>